<evidence type="ECO:0000256" key="2">
    <source>
        <dbReference type="ARBA" id="ARBA00022857"/>
    </source>
</evidence>
<dbReference type="SUPFAM" id="SSF51735">
    <property type="entry name" value="NAD(P)-binding Rossmann-fold domains"/>
    <property type="match status" value="1"/>
</dbReference>
<dbReference type="PRINTS" id="PR00081">
    <property type="entry name" value="GDHRDH"/>
</dbReference>
<evidence type="ECO:0000256" key="3">
    <source>
        <dbReference type="ARBA" id="ARBA00023002"/>
    </source>
</evidence>
<dbReference type="Proteomes" id="UP001500280">
    <property type="component" value="Unassembled WGS sequence"/>
</dbReference>
<keyword evidence="3" id="KW-0560">Oxidoreductase</keyword>
<feature type="compositionally biased region" description="Basic and acidic residues" evidence="5">
    <location>
        <begin position="222"/>
        <end position="231"/>
    </location>
</feature>
<keyword evidence="2" id="KW-0521">NADP</keyword>
<dbReference type="PRINTS" id="PR00080">
    <property type="entry name" value="SDRFAMILY"/>
</dbReference>
<dbReference type="Gene3D" id="3.40.50.720">
    <property type="entry name" value="NAD(P)-binding Rossmann-like Domain"/>
    <property type="match status" value="1"/>
</dbReference>
<comment type="caution">
    <text evidence="6">The sequence shown here is derived from an EMBL/GenBank/DDBJ whole genome shotgun (WGS) entry which is preliminary data.</text>
</comment>
<reference evidence="7" key="1">
    <citation type="journal article" date="2019" name="Int. J. Syst. Evol. Microbiol.">
        <title>The Global Catalogue of Microorganisms (GCM) 10K type strain sequencing project: providing services to taxonomists for standard genome sequencing and annotation.</title>
        <authorList>
            <consortium name="The Broad Institute Genomics Platform"/>
            <consortium name="The Broad Institute Genome Sequencing Center for Infectious Disease"/>
            <person name="Wu L."/>
            <person name="Ma J."/>
        </authorList>
    </citation>
    <scope>NUCLEOTIDE SEQUENCE [LARGE SCALE GENOMIC DNA]</scope>
    <source>
        <strain evidence="7">JCM 14307</strain>
    </source>
</reference>
<evidence type="ECO:0000313" key="7">
    <source>
        <dbReference type="Proteomes" id="UP001500280"/>
    </source>
</evidence>
<evidence type="ECO:0000256" key="5">
    <source>
        <dbReference type="SAM" id="MobiDB-lite"/>
    </source>
</evidence>
<dbReference type="EMBL" id="BAAANF010000002">
    <property type="protein sequence ID" value="GAA1668140.1"/>
    <property type="molecule type" value="Genomic_DNA"/>
</dbReference>
<dbReference type="InterPro" id="IPR036291">
    <property type="entry name" value="NAD(P)-bd_dom_sf"/>
</dbReference>
<dbReference type="RefSeq" id="WP_344145278.1">
    <property type="nucleotide sequence ID" value="NZ_BAAANF010000002.1"/>
</dbReference>
<accession>A0ABP4SDI8</accession>
<name>A0ABP4SDI8_9ACTN</name>
<proteinExistence type="inferred from homology"/>
<feature type="region of interest" description="Disordered" evidence="5">
    <location>
        <begin position="212"/>
        <end position="231"/>
    </location>
</feature>
<organism evidence="6 7">
    <name type="scientific">Kribbella yunnanensis</name>
    <dbReference type="NCBI Taxonomy" id="190194"/>
    <lineage>
        <taxon>Bacteria</taxon>
        <taxon>Bacillati</taxon>
        <taxon>Actinomycetota</taxon>
        <taxon>Actinomycetes</taxon>
        <taxon>Propionibacteriales</taxon>
        <taxon>Kribbellaceae</taxon>
        <taxon>Kribbella</taxon>
    </lineage>
</organism>
<comment type="similarity">
    <text evidence="1 4">Belongs to the short-chain dehydrogenases/reductases (SDR) family.</text>
</comment>
<dbReference type="InterPro" id="IPR002347">
    <property type="entry name" value="SDR_fam"/>
</dbReference>
<dbReference type="PANTHER" id="PTHR43490">
    <property type="entry name" value="(+)-NEOMENTHOL DEHYDROGENASE"/>
    <property type="match status" value="1"/>
</dbReference>
<dbReference type="InterPro" id="IPR020904">
    <property type="entry name" value="Sc_DH/Rdtase_CS"/>
</dbReference>
<dbReference type="PROSITE" id="PS00061">
    <property type="entry name" value="ADH_SHORT"/>
    <property type="match status" value="1"/>
</dbReference>
<evidence type="ECO:0000256" key="4">
    <source>
        <dbReference type="RuleBase" id="RU000363"/>
    </source>
</evidence>
<keyword evidence="7" id="KW-1185">Reference proteome</keyword>
<dbReference type="Pfam" id="PF00106">
    <property type="entry name" value="adh_short"/>
    <property type="match status" value="1"/>
</dbReference>
<sequence>MTTTFITGANKSLGYETARRLIEAGHTVLIGARDPERGQAAADALGARFVQIDVTDDASVAAAAAQIAAREGSIDVLINNAGIYGTHSPADQITAADASEVFDVNVVGIVRVTHAFLPLLRKSAHPVIVNVSSGMGSFAATHDPDRVESRNLAPLYTASKSAVTMLTTQYAKSWPDMKVNAADPGYTATDFNAHSGPQTVTEGTDAIVELASIGPDGPTGTFRDRHGDLAW</sequence>
<evidence type="ECO:0000313" key="6">
    <source>
        <dbReference type="EMBL" id="GAA1668140.1"/>
    </source>
</evidence>
<protein>
    <submittedName>
        <fullName evidence="6">SDR family NAD(P)-dependent oxidoreductase</fullName>
    </submittedName>
</protein>
<dbReference type="PANTHER" id="PTHR43490:SF99">
    <property type="entry name" value="SHORT-CHAIN DEHYDROGENASE_REDUCTASE"/>
    <property type="match status" value="1"/>
</dbReference>
<evidence type="ECO:0000256" key="1">
    <source>
        <dbReference type="ARBA" id="ARBA00006484"/>
    </source>
</evidence>
<gene>
    <name evidence="6" type="ORF">GCM10009745_08210</name>
</gene>